<feature type="region of interest" description="Disordered" evidence="1">
    <location>
        <begin position="349"/>
        <end position="415"/>
    </location>
</feature>
<sequence length="415" mass="46689">MVTKPKYTRAQYLEKCLARPWIPFERKLYDPKDARRFIVYTSLYVEFVTLRWACPSPECCIKRQDLVDPKEWDYLHLKSFMLDTPGAKEIVKNHSNGDYDSLMEQDVALFGNCAGSRYCMRELKDGPDSIRICGFDRLEKHRIEGEYGGDPDADGGRICHRLRGLMSKPDALHARRAHVGLEAPDPARHWGGNFPCWKCPIKDTPQARQELQGTRATRKNTAEYRFLDRSGYFTLEAWVDGSVAKLIVFINLFEADGNGDKTGVSCRNPLCLAQNALGSGDSERRKYASPPPLTPAHEAYLAALEEQRESEEYGSQNDYEDYDEERHQAPEKFKDSFVLQAAFGDKSAFNPYGLADPPGPSASQQPRVQNPSTLHFNPTSLSGIYGAPEAQTGDKRAAKSVSSDEGGNGHQDKHR</sequence>
<evidence type="ECO:0000313" key="3">
    <source>
        <dbReference type="Proteomes" id="UP000799324"/>
    </source>
</evidence>
<protein>
    <submittedName>
        <fullName evidence="2">Uncharacterized protein</fullName>
    </submittedName>
</protein>
<gene>
    <name evidence="2" type="ORF">K491DRAFT_712915</name>
</gene>
<feature type="region of interest" description="Disordered" evidence="1">
    <location>
        <begin position="306"/>
        <end position="327"/>
    </location>
</feature>
<evidence type="ECO:0000313" key="2">
    <source>
        <dbReference type="EMBL" id="KAF2659142.1"/>
    </source>
</evidence>
<evidence type="ECO:0000256" key="1">
    <source>
        <dbReference type="SAM" id="MobiDB-lite"/>
    </source>
</evidence>
<dbReference type="Proteomes" id="UP000799324">
    <property type="component" value="Unassembled WGS sequence"/>
</dbReference>
<keyword evidence="3" id="KW-1185">Reference proteome</keyword>
<dbReference type="EMBL" id="MU004309">
    <property type="protein sequence ID" value="KAF2659142.1"/>
    <property type="molecule type" value="Genomic_DNA"/>
</dbReference>
<name>A0A6A6THD6_9PLEO</name>
<reference evidence="2" key="1">
    <citation type="journal article" date="2020" name="Stud. Mycol.">
        <title>101 Dothideomycetes genomes: a test case for predicting lifestyles and emergence of pathogens.</title>
        <authorList>
            <person name="Haridas S."/>
            <person name="Albert R."/>
            <person name="Binder M."/>
            <person name="Bloem J."/>
            <person name="Labutti K."/>
            <person name="Salamov A."/>
            <person name="Andreopoulos B."/>
            <person name="Baker S."/>
            <person name="Barry K."/>
            <person name="Bills G."/>
            <person name="Bluhm B."/>
            <person name="Cannon C."/>
            <person name="Castanera R."/>
            <person name="Culley D."/>
            <person name="Daum C."/>
            <person name="Ezra D."/>
            <person name="Gonzalez J."/>
            <person name="Henrissat B."/>
            <person name="Kuo A."/>
            <person name="Liang C."/>
            <person name="Lipzen A."/>
            <person name="Lutzoni F."/>
            <person name="Magnuson J."/>
            <person name="Mondo S."/>
            <person name="Nolan M."/>
            <person name="Ohm R."/>
            <person name="Pangilinan J."/>
            <person name="Park H.-J."/>
            <person name="Ramirez L."/>
            <person name="Alfaro M."/>
            <person name="Sun H."/>
            <person name="Tritt A."/>
            <person name="Yoshinaga Y."/>
            <person name="Zwiers L.-H."/>
            <person name="Turgeon B."/>
            <person name="Goodwin S."/>
            <person name="Spatafora J."/>
            <person name="Crous P."/>
            <person name="Grigoriev I."/>
        </authorList>
    </citation>
    <scope>NUCLEOTIDE SEQUENCE</scope>
    <source>
        <strain evidence="2">CBS 122681</strain>
    </source>
</reference>
<feature type="compositionally biased region" description="Polar residues" evidence="1">
    <location>
        <begin position="361"/>
        <end position="382"/>
    </location>
</feature>
<organism evidence="2 3">
    <name type="scientific">Lophiostoma macrostomum CBS 122681</name>
    <dbReference type="NCBI Taxonomy" id="1314788"/>
    <lineage>
        <taxon>Eukaryota</taxon>
        <taxon>Fungi</taxon>
        <taxon>Dikarya</taxon>
        <taxon>Ascomycota</taxon>
        <taxon>Pezizomycotina</taxon>
        <taxon>Dothideomycetes</taxon>
        <taxon>Pleosporomycetidae</taxon>
        <taxon>Pleosporales</taxon>
        <taxon>Lophiostomataceae</taxon>
        <taxon>Lophiostoma</taxon>
    </lineage>
</organism>
<proteinExistence type="predicted"/>
<accession>A0A6A6THD6</accession>
<dbReference type="AlphaFoldDB" id="A0A6A6THD6"/>